<keyword evidence="1" id="KW-1133">Transmembrane helix</keyword>
<protein>
    <submittedName>
        <fullName evidence="2">Uncharacterized protein</fullName>
    </submittedName>
</protein>
<feature type="transmembrane region" description="Helical" evidence="1">
    <location>
        <begin position="31"/>
        <end position="53"/>
    </location>
</feature>
<comment type="caution">
    <text evidence="2">The sequence shown here is derived from an EMBL/GenBank/DDBJ whole genome shotgun (WGS) entry which is preliminary data.</text>
</comment>
<reference evidence="2" key="1">
    <citation type="journal article" date="2021" name="G3 (Bethesda)">
        <title>Genome and transcriptome analysis of the beet armyworm Spodoptera exigua reveals targets for pest control. .</title>
        <authorList>
            <person name="Simon S."/>
            <person name="Breeschoten T."/>
            <person name="Jansen H.J."/>
            <person name="Dirks R.P."/>
            <person name="Schranz M.E."/>
            <person name="Ros V.I.D."/>
        </authorList>
    </citation>
    <scope>NUCLEOTIDE SEQUENCE</scope>
    <source>
        <strain evidence="2">TB_SE_WUR_2020</strain>
    </source>
</reference>
<name>A0A922M6T4_SPOEX</name>
<evidence type="ECO:0000256" key="1">
    <source>
        <dbReference type="SAM" id="Phobius"/>
    </source>
</evidence>
<keyword evidence="1" id="KW-0812">Transmembrane</keyword>
<gene>
    <name evidence="2" type="ORF">HF086_010384</name>
</gene>
<evidence type="ECO:0000313" key="2">
    <source>
        <dbReference type="EMBL" id="KAH9630998.1"/>
    </source>
</evidence>
<dbReference type="EMBL" id="JACEFF010000791">
    <property type="protein sequence ID" value="KAH9630998.1"/>
    <property type="molecule type" value="Genomic_DNA"/>
</dbReference>
<keyword evidence="1" id="KW-0472">Membrane</keyword>
<dbReference type="Proteomes" id="UP000814243">
    <property type="component" value="Unassembled WGS sequence"/>
</dbReference>
<dbReference type="AlphaFoldDB" id="A0A922M6T4"/>
<proteinExistence type="predicted"/>
<organism evidence="2 3">
    <name type="scientific">Spodoptera exigua</name>
    <name type="common">Beet armyworm</name>
    <name type="synonym">Noctua fulgens</name>
    <dbReference type="NCBI Taxonomy" id="7107"/>
    <lineage>
        <taxon>Eukaryota</taxon>
        <taxon>Metazoa</taxon>
        <taxon>Ecdysozoa</taxon>
        <taxon>Arthropoda</taxon>
        <taxon>Hexapoda</taxon>
        <taxon>Insecta</taxon>
        <taxon>Pterygota</taxon>
        <taxon>Neoptera</taxon>
        <taxon>Endopterygota</taxon>
        <taxon>Lepidoptera</taxon>
        <taxon>Glossata</taxon>
        <taxon>Ditrysia</taxon>
        <taxon>Noctuoidea</taxon>
        <taxon>Noctuidae</taxon>
        <taxon>Amphipyrinae</taxon>
        <taxon>Spodoptera</taxon>
    </lineage>
</organism>
<evidence type="ECO:0000313" key="3">
    <source>
        <dbReference type="Proteomes" id="UP000814243"/>
    </source>
</evidence>
<sequence length="67" mass="7273">MRLQAFMYKRGGEFGPAWACARAARARAEAAPVAVGAALALATAATLCAYAAWRYFKVKKVNFFTLK</sequence>
<accession>A0A922M6T4</accession>